<dbReference type="AlphaFoldDB" id="A0A5C4L5H1"/>
<accession>A0A5C4L5H1</accession>
<sequence length="260" mass="28115">MSALPLFYRSVVPLDRDAHRAWHLAQPQRFAFARASHLVPALAEEIGAACRHLPVVFLPESLGPVPVFLVGAAPGHCALIDDQGTWTGRYLPAYLRRYPFILGESEGTEPLACIDAESDLLHRHGAAEPAEANAASLPLFTEDGQETPLLRERIRLVADYAEAARRTAAFGRLLQDLKLLRALTIQVQHPLSGESHTLHGALGVDEAALAALPEEAFARLRREGWLAMIYAHLVSLQAVADFLVPSLPAPAAPATLTDAA</sequence>
<organism evidence="1 2">
    <name type="scientific">Methylobacterium terricola</name>
    <dbReference type="NCBI Taxonomy" id="2583531"/>
    <lineage>
        <taxon>Bacteria</taxon>
        <taxon>Pseudomonadati</taxon>
        <taxon>Pseudomonadota</taxon>
        <taxon>Alphaproteobacteria</taxon>
        <taxon>Hyphomicrobiales</taxon>
        <taxon>Methylobacteriaceae</taxon>
        <taxon>Methylobacterium</taxon>
    </lineage>
</organism>
<name>A0A5C4L5H1_9HYPH</name>
<dbReference type="RefSeq" id="WP_139040878.1">
    <property type="nucleotide sequence ID" value="NZ_VDDA01000075.1"/>
</dbReference>
<reference evidence="1 2" key="1">
    <citation type="submission" date="2019-06" db="EMBL/GenBank/DDBJ databases">
        <title>Genome of Methylobacterium sp. 17Sr1-39.</title>
        <authorList>
            <person name="Seo T."/>
        </authorList>
    </citation>
    <scope>NUCLEOTIDE SEQUENCE [LARGE SCALE GENOMIC DNA]</scope>
    <source>
        <strain evidence="1 2">17Sr1-39</strain>
    </source>
</reference>
<evidence type="ECO:0000313" key="1">
    <source>
        <dbReference type="EMBL" id="TNC04651.1"/>
    </source>
</evidence>
<proteinExistence type="predicted"/>
<dbReference type="Pfam" id="PF07277">
    <property type="entry name" value="SapC"/>
    <property type="match status" value="1"/>
</dbReference>
<dbReference type="Proteomes" id="UP000305267">
    <property type="component" value="Unassembled WGS sequence"/>
</dbReference>
<evidence type="ECO:0000313" key="2">
    <source>
        <dbReference type="Proteomes" id="UP000305267"/>
    </source>
</evidence>
<comment type="caution">
    <text evidence="1">The sequence shown here is derived from an EMBL/GenBank/DDBJ whole genome shotgun (WGS) entry which is preliminary data.</text>
</comment>
<dbReference type="EMBL" id="VDDA01000075">
    <property type="protein sequence ID" value="TNC04651.1"/>
    <property type="molecule type" value="Genomic_DNA"/>
</dbReference>
<dbReference type="OrthoDB" id="9806524at2"/>
<gene>
    <name evidence="1" type="ORF">FF100_36420</name>
</gene>
<protein>
    <submittedName>
        <fullName evidence="1">SapC family protein</fullName>
    </submittedName>
</protein>
<dbReference type="InterPro" id="IPR010836">
    <property type="entry name" value="SapC"/>
</dbReference>
<keyword evidence="2" id="KW-1185">Reference proteome</keyword>